<evidence type="ECO:0000313" key="1">
    <source>
        <dbReference type="EMBL" id="QJA59188.1"/>
    </source>
</evidence>
<proteinExistence type="predicted"/>
<gene>
    <name evidence="1" type="ORF">MM415B01331_0018</name>
</gene>
<sequence>MTKLKEPPFKDQPNPDNQFWSQSWFEFLRDIWKNINQMVSIVGATIANHFVMFNASGDLVDSGKARPSGEVVGTTDTQTLTNKSADYFILQNDPILSSHAINLDYLQGYVDGYVRDWVTDWVQDYTEGYVLGYYDDTIKDWAIDHVAESIAAAGHHPYFKVGDVTMNTDGVNPGTKWGYGTWVCLGTGDLTLT</sequence>
<organism evidence="1">
    <name type="scientific">viral metagenome</name>
    <dbReference type="NCBI Taxonomy" id="1070528"/>
    <lineage>
        <taxon>unclassified sequences</taxon>
        <taxon>metagenomes</taxon>
        <taxon>organismal metagenomes</taxon>
    </lineage>
</organism>
<reference evidence="1" key="1">
    <citation type="submission" date="2020-03" db="EMBL/GenBank/DDBJ databases">
        <title>The deep terrestrial virosphere.</title>
        <authorList>
            <person name="Holmfeldt K."/>
            <person name="Nilsson E."/>
            <person name="Simone D."/>
            <person name="Lopez-Fernandez M."/>
            <person name="Wu X."/>
            <person name="de Brujin I."/>
            <person name="Lundin D."/>
            <person name="Andersson A."/>
            <person name="Bertilsson S."/>
            <person name="Dopson M."/>
        </authorList>
    </citation>
    <scope>NUCLEOTIDE SEQUENCE</scope>
    <source>
        <strain evidence="1">MM415B01331</strain>
    </source>
</reference>
<dbReference type="AlphaFoldDB" id="A0A6M3IPM7"/>
<accession>A0A6M3IPM7</accession>
<name>A0A6M3IPM7_9ZZZZ</name>
<dbReference type="EMBL" id="MT141358">
    <property type="protein sequence ID" value="QJA59188.1"/>
    <property type="molecule type" value="Genomic_DNA"/>
</dbReference>
<protein>
    <submittedName>
        <fullName evidence="1">Uncharacterized protein</fullName>
    </submittedName>
</protein>